<dbReference type="SMART" id="SM00855">
    <property type="entry name" value="PGAM"/>
    <property type="match status" value="1"/>
</dbReference>
<dbReference type="InterPro" id="IPR051710">
    <property type="entry name" value="Phosphatase_SH3-domain"/>
</dbReference>
<evidence type="ECO:0000256" key="2">
    <source>
        <dbReference type="PIRSR" id="PIRSR613078-2"/>
    </source>
</evidence>
<sequence length="659" mass="73210">MCRHGDAAAAEKSDSHKNFEAALDAVANASAAGLPETPGVRIWPPRERAGSCLRVPHTWRVVPRKLASPAASAACPTVNKQLEKALAATGHRGVQLASDWLLAHVRDSTLDSDTQRQYVLYACPTGPLAEQLELFWSESKDLGWNGAHNFIPHITLVSFFNAPDEFTKELANALESVVHQDGLHEHIELETYVSPNFMGLFVKDVNAEWLKNVALRYVNKIADLGITAEPQVKSLHLTLAYQFPGNMFPPLRSMVEKLGPNTPANWELRLYSRDSRLQNLHVHKVTHAHVPREHDELELRVGDYIYVPEGACNASTDGWVEGISWLTGISGHLPLNHTKRTAESDSWTLHATVPITDIKCESAEEEEIPKIRRPPPVLSPSESTDAPDGIPTAEEPMAASEAPETPSREIFICRHGERVDFTFGAWIPYCFESNGCYVRRDLNMPKEVPSRNIQDFQNDSPLTTVGEMQASLVGEAMKSSSIKIDVAFTSPSLRCVQTLAHILKGLESDIPIKVEPGLIEWLAWYPNGIPVWMTSEELIKAGFNVDTDYDPIVKAKELPLKENAAQYYERSYELIKKIIESTVGNILIVAHAASLAACTRQLTGGRIPPAAEVTRLVQRVPYLACLTARQDIDGWQLHPPPFPPITHTSNSRFDWKVLM</sequence>
<dbReference type="InterPro" id="IPR029033">
    <property type="entry name" value="His_PPase_superfam"/>
</dbReference>
<keyword evidence="7" id="KW-1185">Reference proteome</keyword>
<feature type="region of interest" description="Disordered" evidence="4">
    <location>
        <begin position="363"/>
        <end position="405"/>
    </location>
</feature>
<evidence type="ECO:0000313" key="6">
    <source>
        <dbReference type="EMBL" id="TGZ46623.1"/>
    </source>
</evidence>
<gene>
    <name evidence="6" type="ORF">DBV15_04054</name>
</gene>
<dbReference type="Gene3D" id="1.10.8.10">
    <property type="entry name" value="DNA helicase RuvA subunit, C-terminal domain"/>
    <property type="match status" value="1"/>
</dbReference>
<dbReference type="Proteomes" id="UP000310200">
    <property type="component" value="Unassembled WGS sequence"/>
</dbReference>
<accession>A0A4S2KBI3</accession>
<dbReference type="InterPro" id="IPR013078">
    <property type="entry name" value="His_Pase_superF_clade-1"/>
</dbReference>
<comment type="caution">
    <text evidence="6">The sequence shown here is derived from an EMBL/GenBank/DDBJ whole genome shotgun (WGS) entry which is preliminary data.</text>
</comment>
<dbReference type="GO" id="GO:0016791">
    <property type="term" value="F:phosphatase activity"/>
    <property type="evidence" value="ECO:0007669"/>
    <property type="project" value="UniProtKB-ARBA"/>
</dbReference>
<feature type="compositionally biased region" description="Low complexity" evidence="4">
    <location>
        <begin position="391"/>
        <end position="405"/>
    </location>
</feature>
<name>A0A4S2KBI3_9HYME</name>
<dbReference type="STRING" id="300112.A0A4S2KBI3"/>
<organism evidence="6 7">
    <name type="scientific">Temnothorax longispinosus</name>
    <dbReference type="NCBI Taxonomy" id="300112"/>
    <lineage>
        <taxon>Eukaryota</taxon>
        <taxon>Metazoa</taxon>
        <taxon>Ecdysozoa</taxon>
        <taxon>Arthropoda</taxon>
        <taxon>Hexapoda</taxon>
        <taxon>Insecta</taxon>
        <taxon>Pterygota</taxon>
        <taxon>Neoptera</taxon>
        <taxon>Endopterygota</taxon>
        <taxon>Hymenoptera</taxon>
        <taxon>Apocrita</taxon>
        <taxon>Aculeata</taxon>
        <taxon>Formicoidea</taxon>
        <taxon>Formicidae</taxon>
        <taxon>Myrmicinae</taxon>
        <taxon>Temnothorax</taxon>
    </lineage>
</organism>
<evidence type="ECO:0000256" key="4">
    <source>
        <dbReference type="SAM" id="MobiDB-lite"/>
    </source>
</evidence>
<dbReference type="InterPro" id="IPR001452">
    <property type="entry name" value="SH3_domain"/>
</dbReference>
<evidence type="ECO:0000259" key="5">
    <source>
        <dbReference type="PROSITE" id="PS50002"/>
    </source>
</evidence>
<dbReference type="PANTHER" id="PTHR16469">
    <property type="entry name" value="UBIQUITIN-ASSOCIATED AND SH3 DOMAIN-CONTAINING BA-RELATED"/>
    <property type="match status" value="1"/>
</dbReference>
<dbReference type="AlphaFoldDB" id="A0A4S2KBI3"/>
<dbReference type="Pfam" id="PF00300">
    <property type="entry name" value="His_Phos_1"/>
    <property type="match status" value="1"/>
</dbReference>
<dbReference type="SUPFAM" id="SSF50044">
    <property type="entry name" value="SH3-domain"/>
    <property type="match status" value="1"/>
</dbReference>
<protein>
    <submittedName>
        <fullName evidence="6">Ubiquitin-associated and SH3 domain-containing protein B</fullName>
    </submittedName>
</protein>
<dbReference type="SUPFAM" id="SSF53254">
    <property type="entry name" value="Phosphoglycerate mutase-like"/>
    <property type="match status" value="1"/>
</dbReference>
<reference evidence="6 7" key="1">
    <citation type="journal article" date="2019" name="Philos. Trans. R. Soc. Lond., B, Biol. Sci.">
        <title>Ant behaviour and brain gene expression of defending hosts depend on the ecological success of the intruding social parasite.</title>
        <authorList>
            <person name="Kaur R."/>
            <person name="Stoldt M."/>
            <person name="Jongepier E."/>
            <person name="Feldmeyer B."/>
            <person name="Menzel F."/>
            <person name="Bornberg-Bauer E."/>
            <person name="Foitzik S."/>
        </authorList>
    </citation>
    <scope>NUCLEOTIDE SEQUENCE [LARGE SCALE GENOMIC DNA]</scope>
    <source>
        <tissue evidence="6">Whole body</tissue>
    </source>
</reference>
<feature type="domain" description="SH3" evidence="5">
    <location>
        <begin position="278"/>
        <end position="343"/>
    </location>
</feature>
<dbReference type="CDD" id="cd07067">
    <property type="entry name" value="HP_PGM_like"/>
    <property type="match status" value="1"/>
</dbReference>
<evidence type="ECO:0000256" key="1">
    <source>
        <dbReference type="ARBA" id="ARBA00022443"/>
    </source>
</evidence>
<dbReference type="EMBL" id="QBLH01002847">
    <property type="protein sequence ID" value="TGZ46623.1"/>
    <property type="molecule type" value="Genomic_DNA"/>
</dbReference>
<proteinExistence type="predicted"/>
<evidence type="ECO:0000313" key="7">
    <source>
        <dbReference type="Proteomes" id="UP000310200"/>
    </source>
</evidence>
<dbReference type="PANTHER" id="PTHR16469:SF27">
    <property type="entry name" value="UBIQUITIN-ASSOCIATED AND SH3 DOMAIN-CONTAINING BA-RELATED"/>
    <property type="match status" value="1"/>
</dbReference>
<dbReference type="Gene3D" id="3.40.50.1240">
    <property type="entry name" value="Phosphoglycerate mutase-like"/>
    <property type="match status" value="1"/>
</dbReference>
<feature type="binding site" evidence="2">
    <location>
        <position position="494"/>
    </location>
    <ligand>
        <name>substrate</name>
    </ligand>
</feature>
<dbReference type="InterPro" id="IPR036028">
    <property type="entry name" value="SH3-like_dom_sf"/>
</dbReference>
<dbReference type="Gene3D" id="2.30.30.40">
    <property type="entry name" value="SH3 Domains"/>
    <property type="match status" value="1"/>
</dbReference>
<evidence type="ECO:0000256" key="3">
    <source>
        <dbReference type="PROSITE-ProRule" id="PRU00192"/>
    </source>
</evidence>
<dbReference type="PROSITE" id="PS50002">
    <property type="entry name" value="SH3"/>
    <property type="match status" value="1"/>
</dbReference>
<keyword evidence="1 3" id="KW-0728">SH3 domain</keyword>
<dbReference type="Pfam" id="PF14604">
    <property type="entry name" value="SH3_9"/>
    <property type="match status" value="1"/>
</dbReference>